<evidence type="ECO:0000256" key="16">
    <source>
        <dbReference type="ARBA" id="ARBA00023264"/>
    </source>
</evidence>
<evidence type="ECO:0000313" key="20">
    <source>
        <dbReference type="EMBL" id="RPB19386.1"/>
    </source>
</evidence>
<evidence type="ECO:0000256" key="15">
    <source>
        <dbReference type="ARBA" id="ARBA00023211"/>
    </source>
</evidence>
<dbReference type="GO" id="GO:0016020">
    <property type="term" value="C:membrane"/>
    <property type="evidence" value="ECO:0007669"/>
    <property type="project" value="UniProtKB-SubCell"/>
</dbReference>
<evidence type="ECO:0000256" key="6">
    <source>
        <dbReference type="ARBA" id="ARBA00022516"/>
    </source>
</evidence>
<dbReference type="InterPro" id="IPR043130">
    <property type="entry name" value="CDP-OH_PTrfase_TM_dom"/>
</dbReference>
<accession>A0A3N4L9T1</accession>
<comment type="cofactor">
    <cofactor evidence="1">
        <name>Mn(2+)</name>
        <dbReference type="ChEBI" id="CHEBI:29035"/>
    </cofactor>
</comment>
<dbReference type="InterPro" id="IPR000462">
    <property type="entry name" value="CDP-OH_P_trans"/>
</dbReference>
<sequence>MSKSQGSSSNGGLQTALQKPPQELEENIFLFVPNLIGYSRVFLAAASLYYMKQHPITCFILYSISCLLDALDGYFARSLNQATKFGAVLDMVTDRCTTSCLLCYLASAYPQFAVIGMGLISLDLASHYMHMYASLESGSKSHKLVDQKRSKILNLYYSNNKVLFLFCACNELFFLSVYLLAFPRLRDQWWPWVAAVITAPLCFGKQVISVVQMVKAAHVLAEGDLEARRKQGLVGSAGKRGD</sequence>
<comment type="cofactor">
    <cofactor evidence="2">
        <name>Mg(2+)</name>
        <dbReference type="ChEBI" id="CHEBI:18420"/>
    </cofactor>
</comment>
<evidence type="ECO:0000256" key="7">
    <source>
        <dbReference type="ARBA" id="ARBA00022679"/>
    </source>
</evidence>
<evidence type="ECO:0000256" key="2">
    <source>
        <dbReference type="ARBA" id="ARBA00001946"/>
    </source>
</evidence>
<dbReference type="GO" id="GO:0006661">
    <property type="term" value="P:phosphatidylinositol biosynthetic process"/>
    <property type="evidence" value="ECO:0007669"/>
    <property type="project" value="TreeGrafter"/>
</dbReference>
<dbReference type="PROSITE" id="PS00379">
    <property type="entry name" value="CDP_ALCOHOL_P_TRANSF"/>
    <property type="match status" value="1"/>
</dbReference>
<evidence type="ECO:0000256" key="10">
    <source>
        <dbReference type="ARBA" id="ARBA00022842"/>
    </source>
</evidence>
<evidence type="ECO:0000256" key="5">
    <source>
        <dbReference type="ARBA" id="ARBA00013212"/>
    </source>
</evidence>
<feature type="transmembrane region" description="Helical" evidence="19">
    <location>
        <begin position="189"/>
        <end position="208"/>
    </location>
</feature>
<reference evidence="20 21" key="1">
    <citation type="journal article" date="2018" name="Nat. Ecol. Evol.">
        <title>Pezizomycetes genomes reveal the molecular basis of ectomycorrhizal truffle lifestyle.</title>
        <authorList>
            <person name="Murat C."/>
            <person name="Payen T."/>
            <person name="Noel B."/>
            <person name="Kuo A."/>
            <person name="Morin E."/>
            <person name="Chen J."/>
            <person name="Kohler A."/>
            <person name="Krizsan K."/>
            <person name="Balestrini R."/>
            <person name="Da Silva C."/>
            <person name="Montanini B."/>
            <person name="Hainaut M."/>
            <person name="Levati E."/>
            <person name="Barry K.W."/>
            <person name="Belfiori B."/>
            <person name="Cichocki N."/>
            <person name="Clum A."/>
            <person name="Dockter R.B."/>
            <person name="Fauchery L."/>
            <person name="Guy J."/>
            <person name="Iotti M."/>
            <person name="Le Tacon F."/>
            <person name="Lindquist E.A."/>
            <person name="Lipzen A."/>
            <person name="Malagnac F."/>
            <person name="Mello A."/>
            <person name="Molinier V."/>
            <person name="Miyauchi S."/>
            <person name="Poulain J."/>
            <person name="Riccioni C."/>
            <person name="Rubini A."/>
            <person name="Sitrit Y."/>
            <person name="Splivallo R."/>
            <person name="Traeger S."/>
            <person name="Wang M."/>
            <person name="Zifcakova L."/>
            <person name="Wipf D."/>
            <person name="Zambonelli A."/>
            <person name="Paolocci F."/>
            <person name="Nowrousian M."/>
            <person name="Ottonello S."/>
            <person name="Baldrian P."/>
            <person name="Spatafora J.W."/>
            <person name="Henrissat B."/>
            <person name="Nagy L.G."/>
            <person name="Aury J.M."/>
            <person name="Wincker P."/>
            <person name="Grigoriev I.V."/>
            <person name="Bonfante P."/>
            <person name="Martin F.M."/>
        </authorList>
    </citation>
    <scope>NUCLEOTIDE SEQUENCE [LARGE SCALE GENOMIC DNA]</scope>
    <source>
        <strain evidence="20 21">ATCC MYA-4762</strain>
    </source>
</reference>
<dbReference type="Gene3D" id="1.20.120.1760">
    <property type="match status" value="1"/>
</dbReference>
<evidence type="ECO:0000256" key="4">
    <source>
        <dbReference type="ARBA" id="ARBA00010441"/>
    </source>
</evidence>
<dbReference type="AlphaFoldDB" id="A0A3N4L9T1"/>
<dbReference type="FunCoup" id="A0A3N4L9T1">
    <property type="interactions" value="651"/>
</dbReference>
<dbReference type="Proteomes" id="UP000267821">
    <property type="component" value="Unassembled WGS sequence"/>
</dbReference>
<keyword evidence="16 17" id="KW-1208">Phospholipid metabolism</keyword>
<evidence type="ECO:0000256" key="3">
    <source>
        <dbReference type="ARBA" id="ARBA00004141"/>
    </source>
</evidence>
<evidence type="ECO:0000256" key="13">
    <source>
        <dbReference type="ARBA" id="ARBA00023136"/>
    </source>
</evidence>
<evidence type="ECO:0000256" key="9">
    <source>
        <dbReference type="ARBA" id="ARBA00022723"/>
    </source>
</evidence>
<keyword evidence="13 17" id="KW-0472">Membrane</keyword>
<feature type="transmembrane region" description="Helical" evidence="19">
    <location>
        <begin position="28"/>
        <end position="51"/>
    </location>
</feature>
<keyword evidence="10" id="KW-0460">Magnesium</keyword>
<dbReference type="EC" id="2.7.8.11" evidence="5 17"/>
<dbReference type="STRING" id="1051890.A0A3N4L9T1"/>
<feature type="transmembrane region" description="Helical" evidence="19">
    <location>
        <begin position="162"/>
        <end position="183"/>
    </location>
</feature>
<keyword evidence="8 19" id="KW-0812">Transmembrane</keyword>
<evidence type="ECO:0000256" key="17">
    <source>
        <dbReference type="PIRNR" id="PIRNR000848"/>
    </source>
</evidence>
<dbReference type="GO" id="GO:0003881">
    <property type="term" value="F:CDP-diacylglycerol-inositol 3-phosphatidyltransferase activity"/>
    <property type="evidence" value="ECO:0007669"/>
    <property type="project" value="UniProtKB-UniRule"/>
</dbReference>
<protein>
    <recommendedName>
        <fullName evidence="5 17">CDP-diacylglycerol--inositol 3-phosphatidyltransferase</fullName>
        <ecNumber evidence="5 17">2.7.8.11</ecNumber>
    </recommendedName>
</protein>
<dbReference type="GO" id="GO:0005794">
    <property type="term" value="C:Golgi apparatus"/>
    <property type="evidence" value="ECO:0007669"/>
    <property type="project" value="TreeGrafter"/>
</dbReference>
<evidence type="ECO:0000256" key="18">
    <source>
        <dbReference type="RuleBase" id="RU003750"/>
    </source>
</evidence>
<evidence type="ECO:0000256" key="12">
    <source>
        <dbReference type="ARBA" id="ARBA00023098"/>
    </source>
</evidence>
<dbReference type="Pfam" id="PF01066">
    <property type="entry name" value="CDP-OH_P_transf"/>
    <property type="match status" value="1"/>
</dbReference>
<name>A0A3N4L9T1_9PEZI</name>
<evidence type="ECO:0000256" key="1">
    <source>
        <dbReference type="ARBA" id="ARBA00001936"/>
    </source>
</evidence>
<comment type="similarity">
    <text evidence="4 17 18">Belongs to the CDP-alcohol phosphatidyltransferase class-I family.</text>
</comment>
<keyword evidence="14 17" id="KW-0594">Phospholipid biosynthesis</keyword>
<dbReference type="InParanoid" id="A0A3N4L9T1"/>
<keyword evidence="7 17" id="KW-0808">Transferase</keyword>
<dbReference type="EMBL" id="ML121589">
    <property type="protein sequence ID" value="RPB19386.1"/>
    <property type="molecule type" value="Genomic_DNA"/>
</dbReference>
<dbReference type="GO" id="GO:0046872">
    <property type="term" value="F:metal ion binding"/>
    <property type="evidence" value="ECO:0007669"/>
    <property type="project" value="UniProtKB-KW"/>
</dbReference>
<evidence type="ECO:0000256" key="8">
    <source>
        <dbReference type="ARBA" id="ARBA00022692"/>
    </source>
</evidence>
<keyword evidence="6 17" id="KW-0444">Lipid biosynthesis</keyword>
<dbReference type="OrthoDB" id="10251079at2759"/>
<gene>
    <name evidence="20" type="ORF">L211DRAFT_842643</name>
</gene>
<evidence type="ECO:0000256" key="14">
    <source>
        <dbReference type="ARBA" id="ARBA00023209"/>
    </source>
</evidence>
<proteinExistence type="inferred from homology"/>
<evidence type="ECO:0000313" key="21">
    <source>
        <dbReference type="Proteomes" id="UP000267821"/>
    </source>
</evidence>
<evidence type="ECO:0000256" key="19">
    <source>
        <dbReference type="SAM" id="Phobius"/>
    </source>
</evidence>
<dbReference type="InterPro" id="IPR014387">
    <property type="entry name" value="CDP_diag_ino_3_P_euk"/>
</dbReference>
<evidence type="ECO:0000256" key="11">
    <source>
        <dbReference type="ARBA" id="ARBA00022989"/>
    </source>
</evidence>
<dbReference type="PANTHER" id="PTHR15362:SF4">
    <property type="entry name" value="CDP-DIACYLGLYCEROL--INOSITOL 3-PHOSPHATIDYLTRANSFERASE"/>
    <property type="match status" value="1"/>
</dbReference>
<comment type="catalytic activity">
    <reaction evidence="17">
        <text>a CDP-1,2-diacyl-sn-glycerol + myo-inositol = a 1,2-diacyl-sn-glycero-3-phospho-(1D-myo-inositol) + CMP + H(+)</text>
        <dbReference type="Rhea" id="RHEA:11580"/>
        <dbReference type="ChEBI" id="CHEBI:15378"/>
        <dbReference type="ChEBI" id="CHEBI:17268"/>
        <dbReference type="ChEBI" id="CHEBI:57880"/>
        <dbReference type="ChEBI" id="CHEBI:58332"/>
        <dbReference type="ChEBI" id="CHEBI:60377"/>
        <dbReference type="EC" id="2.7.8.11"/>
    </reaction>
</comment>
<keyword evidence="12 17" id="KW-0443">Lipid metabolism</keyword>
<dbReference type="FunFam" id="1.20.120.1760:FF:000003">
    <property type="entry name" value="CDP-diacylglycerol--inositol 3-phosphatidyltransferase"/>
    <property type="match status" value="1"/>
</dbReference>
<keyword evidence="21" id="KW-1185">Reference proteome</keyword>
<keyword evidence="9" id="KW-0479">Metal-binding</keyword>
<organism evidence="20 21">
    <name type="scientific">Terfezia boudieri ATCC MYA-4762</name>
    <dbReference type="NCBI Taxonomy" id="1051890"/>
    <lineage>
        <taxon>Eukaryota</taxon>
        <taxon>Fungi</taxon>
        <taxon>Dikarya</taxon>
        <taxon>Ascomycota</taxon>
        <taxon>Pezizomycotina</taxon>
        <taxon>Pezizomycetes</taxon>
        <taxon>Pezizales</taxon>
        <taxon>Pezizaceae</taxon>
        <taxon>Terfezia</taxon>
    </lineage>
</organism>
<dbReference type="PANTHER" id="PTHR15362">
    <property type="entry name" value="PHOSPHATIDYLINOSITOL SYNTHASE"/>
    <property type="match status" value="1"/>
</dbReference>
<dbReference type="InterPro" id="IPR048254">
    <property type="entry name" value="CDP_ALCOHOL_P_TRANSF_CS"/>
</dbReference>
<comment type="subcellular location">
    <subcellularLocation>
        <location evidence="3">Membrane</location>
        <topology evidence="3">Multi-pass membrane protein</topology>
    </subcellularLocation>
</comment>
<keyword evidence="11 19" id="KW-1133">Transmembrane helix</keyword>
<dbReference type="PIRSF" id="PIRSF000848">
    <property type="entry name" value="CDP_diag_ino_3_P"/>
    <property type="match status" value="1"/>
</dbReference>
<keyword evidence="15" id="KW-0464">Manganese</keyword>